<dbReference type="GO" id="GO:0008233">
    <property type="term" value="F:peptidase activity"/>
    <property type="evidence" value="ECO:0007669"/>
    <property type="project" value="UniProtKB-KW"/>
</dbReference>
<proteinExistence type="predicted"/>
<name>A0ABT9NUC8_9ACTN</name>
<dbReference type="SUPFAM" id="SSF48452">
    <property type="entry name" value="TPR-like"/>
    <property type="match status" value="1"/>
</dbReference>
<keyword evidence="1" id="KW-0378">Hydrolase</keyword>
<comment type="caution">
    <text evidence="1">The sequence shown here is derived from an EMBL/GenBank/DDBJ whole genome shotgun (WGS) entry which is preliminary data.</text>
</comment>
<dbReference type="Gene3D" id="1.25.40.10">
    <property type="entry name" value="Tetratricopeptide repeat domain"/>
    <property type="match status" value="1"/>
</dbReference>
<dbReference type="EMBL" id="JAUSQM010000001">
    <property type="protein sequence ID" value="MDP9823754.1"/>
    <property type="molecule type" value="Genomic_DNA"/>
</dbReference>
<evidence type="ECO:0000313" key="2">
    <source>
        <dbReference type="Proteomes" id="UP001240447"/>
    </source>
</evidence>
<evidence type="ECO:0000313" key="1">
    <source>
        <dbReference type="EMBL" id="MDP9823754.1"/>
    </source>
</evidence>
<accession>A0ABT9NUC8</accession>
<dbReference type="Proteomes" id="UP001240447">
    <property type="component" value="Unassembled WGS sequence"/>
</dbReference>
<sequence length="152" mass="17147">MTESMPPFSMAVGPFVEIDRDATLHPAEAFRTARGLLEERAPREALKVLDPAIDAEPHSVALRSLRGWAYFQSAQLQRAETEFVGLVEDDPTDVWVRYALGRVLERQSKFADALPHFRLAAAMSGDPEHETAVLRAERRMAERGEKPYDELQ</sequence>
<keyword evidence="1" id="KW-0645">Protease</keyword>
<dbReference type="Pfam" id="PF14559">
    <property type="entry name" value="TPR_19"/>
    <property type="match status" value="1"/>
</dbReference>
<gene>
    <name evidence="1" type="ORF">J2S59_003563</name>
</gene>
<dbReference type="InterPro" id="IPR011990">
    <property type="entry name" value="TPR-like_helical_dom_sf"/>
</dbReference>
<keyword evidence="2" id="KW-1185">Reference proteome</keyword>
<organism evidence="1 2">
    <name type="scientific">Nocardioides massiliensis</name>
    <dbReference type="NCBI Taxonomy" id="1325935"/>
    <lineage>
        <taxon>Bacteria</taxon>
        <taxon>Bacillati</taxon>
        <taxon>Actinomycetota</taxon>
        <taxon>Actinomycetes</taxon>
        <taxon>Propionibacteriales</taxon>
        <taxon>Nocardioidaceae</taxon>
        <taxon>Nocardioides</taxon>
    </lineage>
</organism>
<protein>
    <submittedName>
        <fullName evidence="1">Zn-dependent protease</fullName>
    </submittedName>
</protein>
<reference evidence="1 2" key="1">
    <citation type="submission" date="2023-07" db="EMBL/GenBank/DDBJ databases">
        <title>Sequencing the genomes of 1000 actinobacteria strains.</title>
        <authorList>
            <person name="Klenk H.-P."/>
        </authorList>
    </citation>
    <scope>NUCLEOTIDE SEQUENCE [LARGE SCALE GENOMIC DNA]</scope>
    <source>
        <strain evidence="1 2">GD13</strain>
    </source>
</reference>
<dbReference type="RefSeq" id="WP_246360231.1">
    <property type="nucleotide sequence ID" value="NZ_CCXJ01000219.1"/>
</dbReference>
<dbReference type="GO" id="GO:0006508">
    <property type="term" value="P:proteolysis"/>
    <property type="evidence" value="ECO:0007669"/>
    <property type="project" value="UniProtKB-KW"/>
</dbReference>